<dbReference type="InterPro" id="IPR051013">
    <property type="entry name" value="MBL_superfamily_lactonases"/>
</dbReference>
<dbReference type="EMBL" id="CP006943">
    <property type="protein sequence ID" value="AHG75800.1"/>
    <property type="molecule type" value="Genomic_DNA"/>
</dbReference>
<reference evidence="7 8" key="1">
    <citation type="submission" date="2013-12" db="EMBL/GenBank/DDBJ databases">
        <title>Annotation of the Mannheimia varigena USDA-ARS-USMARC-1296 complete genome.</title>
        <authorList>
            <person name="Harhay G.P."/>
            <person name="Clawson M.L."/>
            <person name="Murray R.W."/>
            <person name="Lubbers B.V."/>
            <person name="Heaton M.P."/>
            <person name="Chitko-Mckown C.G."/>
            <person name="Harhay D.M."/>
            <person name="Smith T.P.L."/>
        </authorList>
    </citation>
    <scope>NUCLEOTIDE SEQUENCE [LARGE SCALE GENOMIC DNA]</scope>
    <source>
        <strain evidence="7 8">USDA-ARS-USMARC-1296</strain>
    </source>
</reference>
<dbReference type="SMART" id="SM00849">
    <property type="entry name" value="Lactamase_B"/>
    <property type="match status" value="1"/>
</dbReference>
<keyword evidence="3" id="KW-0479">Metal-binding</keyword>
<dbReference type="SUPFAM" id="SSF56281">
    <property type="entry name" value="Metallo-hydrolase/oxidoreductase"/>
    <property type="match status" value="1"/>
</dbReference>
<keyword evidence="8" id="KW-1185">Reference proteome</keyword>
<evidence type="ECO:0000313" key="7">
    <source>
        <dbReference type="EMBL" id="AHG75800.1"/>
    </source>
</evidence>
<dbReference type="CDD" id="cd07729">
    <property type="entry name" value="AHL_lactonase_MBL-fold"/>
    <property type="match status" value="1"/>
</dbReference>
<dbReference type="PANTHER" id="PTHR42978">
    <property type="entry name" value="QUORUM-QUENCHING LACTONASE YTNP-RELATED-RELATED"/>
    <property type="match status" value="1"/>
</dbReference>
<organism evidence="7 8">
    <name type="scientific">Mannheimia varigena USDA-ARS-USMARC-1296</name>
    <dbReference type="NCBI Taxonomy" id="1433287"/>
    <lineage>
        <taxon>Bacteria</taxon>
        <taxon>Pseudomonadati</taxon>
        <taxon>Pseudomonadota</taxon>
        <taxon>Gammaproteobacteria</taxon>
        <taxon>Pasteurellales</taxon>
        <taxon>Pasteurellaceae</taxon>
        <taxon>Mannheimia</taxon>
    </lineage>
</organism>
<dbReference type="HOGENOM" id="CLU_030571_3_5_6"/>
<dbReference type="GO" id="GO:0016787">
    <property type="term" value="F:hydrolase activity"/>
    <property type="evidence" value="ECO:0007669"/>
    <property type="project" value="UniProtKB-KW"/>
</dbReference>
<accession>W0QD69</accession>
<dbReference type="InterPro" id="IPR036866">
    <property type="entry name" value="RibonucZ/Hydroxyglut_hydro"/>
</dbReference>
<dbReference type="STRING" id="1433287.X808_12770"/>
<dbReference type="InterPro" id="IPR001279">
    <property type="entry name" value="Metallo-B-lactamas"/>
</dbReference>
<evidence type="ECO:0000313" key="8">
    <source>
        <dbReference type="Proteomes" id="UP000066995"/>
    </source>
</evidence>
<sequence length="285" mass="32179">MEIEKMIKVHCLTTGWVQIKIHHQLARFFARPLRVLDVLTDVKWSPKLPIGCWLIEHAEGLILVDTGESSRANDKGYQPWWHPFMQFCERRGVKASEEVGEVLKAKGFDPLKIDTVVMTHMHGDHAGGLPNFPNSRFVLTETEKRAIEAPDAVFNGYLTKHYPDWFAPQTVQFNDGAFESFEQSHKLTTDGKIRLVPTAGHTLGHQAVIVDMGDHYILIGGDASYCEQDMLAGNIDGVCMDGKLHKQSTAKMRELCKAKPTIVQLAHDEQSEYRLNNKVFTVVNN</sequence>
<comment type="cofactor">
    <cofactor evidence="1">
        <name>Zn(2+)</name>
        <dbReference type="ChEBI" id="CHEBI:29105"/>
    </cofactor>
</comment>
<evidence type="ECO:0000256" key="1">
    <source>
        <dbReference type="ARBA" id="ARBA00001947"/>
    </source>
</evidence>
<evidence type="ECO:0000256" key="4">
    <source>
        <dbReference type="ARBA" id="ARBA00022801"/>
    </source>
</evidence>
<dbReference type="Gene3D" id="3.60.15.10">
    <property type="entry name" value="Ribonuclease Z/Hydroxyacylglutathione hydrolase-like"/>
    <property type="match status" value="1"/>
</dbReference>
<dbReference type="Proteomes" id="UP000066995">
    <property type="component" value="Chromosome"/>
</dbReference>
<proteinExistence type="inferred from homology"/>
<evidence type="ECO:0000256" key="3">
    <source>
        <dbReference type="ARBA" id="ARBA00022723"/>
    </source>
</evidence>
<dbReference type="PATRIC" id="fig|1433287.3.peg.1280"/>
<protein>
    <submittedName>
        <fullName evidence="7">Beta-lactamase-like protein</fullName>
    </submittedName>
</protein>
<keyword evidence="4" id="KW-0378">Hydrolase</keyword>
<dbReference type="KEGG" id="mvi:X808_12770"/>
<dbReference type="Pfam" id="PF00753">
    <property type="entry name" value="Lactamase_B"/>
    <property type="match status" value="1"/>
</dbReference>
<name>W0QD69_9PAST</name>
<gene>
    <name evidence="7" type="ORF">X808_12770</name>
</gene>
<evidence type="ECO:0000256" key="2">
    <source>
        <dbReference type="ARBA" id="ARBA00007749"/>
    </source>
</evidence>
<keyword evidence="5" id="KW-0862">Zinc</keyword>
<dbReference type="eggNOG" id="COG0491">
    <property type="taxonomic scope" value="Bacteria"/>
</dbReference>
<feature type="domain" description="Metallo-beta-lactamase" evidence="6">
    <location>
        <begin position="49"/>
        <end position="267"/>
    </location>
</feature>
<dbReference type="PANTHER" id="PTHR42978:SF7">
    <property type="entry name" value="METALLO-HYDROLASE RV2300C-RELATED"/>
    <property type="match status" value="1"/>
</dbReference>
<comment type="similarity">
    <text evidence="2">Belongs to the metallo-beta-lactamase superfamily.</text>
</comment>
<dbReference type="AlphaFoldDB" id="W0QD69"/>
<evidence type="ECO:0000256" key="5">
    <source>
        <dbReference type="ARBA" id="ARBA00022833"/>
    </source>
</evidence>
<evidence type="ECO:0000259" key="6">
    <source>
        <dbReference type="SMART" id="SM00849"/>
    </source>
</evidence>
<dbReference type="GO" id="GO:0046872">
    <property type="term" value="F:metal ion binding"/>
    <property type="evidence" value="ECO:0007669"/>
    <property type="project" value="UniProtKB-KW"/>
</dbReference>